<evidence type="ECO:0000313" key="5">
    <source>
        <dbReference type="EMBL" id="RAV32620.1"/>
    </source>
</evidence>
<dbReference type="Gene3D" id="3.30.420.10">
    <property type="entry name" value="Ribonuclease H-like superfamily/Ribonuclease H"/>
    <property type="match status" value="1"/>
</dbReference>
<keyword evidence="3" id="KW-0269">Exonuclease</keyword>
<organism evidence="5 6">
    <name type="scientific">Corynebacterium heidelbergense</name>
    <dbReference type="NCBI Taxonomy" id="2055947"/>
    <lineage>
        <taxon>Bacteria</taxon>
        <taxon>Bacillati</taxon>
        <taxon>Actinomycetota</taxon>
        <taxon>Actinomycetes</taxon>
        <taxon>Mycobacteriales</taxon>
        <taxon>Corynebacteriaceae</taxon>
        <taxon>Corynebacterium</taxon>
    </lineage>
</organism>
<dbReference type="RefSeq" id="WP_113630302.1">
    <property type="nucleotide sequence ID" value="NZ_QHCV01000016.1"/>
</dbReference>
<keyword evidence="1" id="KW-0540">Nuclease</keyword>
<evidence type="ECO:0000256" key="1">
    <source>
        <dbReference type="ARBA" id="ARBA00022722"/>
    </source>
</evidence>
<proteinExistence type="predicted"/>
<dbReference type="SUPFAM" id="SSF53098">
    <property type="entry name" value="Ribonuclease H-like"/>
    <property type="match status" value="1"/>
</dbReference>
<protein>
    <submittedName>
        <fullName evidence="5">DNA polymerase III subunit epsilon</fullName>
    </submittedName>
</protein>
<dbReference type="InterPro" id="IPR036397">
    <property type="entry name" value="RNaseH_sf"/>
</dbReference>
<keyword evidence="2" id="KW-0378">Hydrolase</keyword>
<dbReference type="Pfam" id="PF00929">
    <property type="entry name" value="RNase_T"/>
    <property type="match status" value="1"/>
</dbReference>
<dbReference type="InterPro" id="IPR012337">
    <property type="entry name" value="RNaseH-like_sf"/>
</dbReference>
<dbReference type="GO" id="GO:0008408">
    <property type="term" value="F:3'-5' exonuclease activity"/>
    <property type="evidence" value="ECO:0007669"/>
    <property type="project" value="TreeGrafter"/>
</dbReference>
<accession>A0A364V7H8</accession>
<name>A0A364V7H8_9CORY</name>
<evidence type="ECO:0000256" key="2">
    <source>
        <dbReference type="ARBA" id="ARBA00022801"/>
    </source>
</evidence>
<comment type="caution">
    <text evidence="5">The sequence shown here is derived from an EMBL/GenBank/DDBJ whole genome shotgun (WGS) entry which is preliminary data.</text>
</comment>
<gene>
    <name evidence="5" type="ORF">DLJ54_02640</name>
</gene>
<dbReference type="CDD" id="cd06127">
    <property type="entry name" value="DEDDh"/>
    <property type="match status" value="1"/>
</dbReference>
<dbReference type="EMBL" id="QHCV01000016">
    <property type="protein sequence ID" value="RAV32620.1"/>
    <property type="molecule type" value="Genomic_DNA"/>
</dbReference>
<evidence type="ECO:0000256" key="3">
    <source>
        <dbReference type="ARBA" id="ARBA00022839"/>
    </source>
</evidence>
<keyword evidence="6" id="KW-1185">Reference proteome</keyword>
<sequence length="230" mass="24719">MFRFGKRQARGATGALADFYRVPVPGPSTPLPEVPFLAVDIETTGLDPARDSVLSIGWVAIDSFLIDASTSGYCVVNADVHRGAGSGERRPVGGVGHSATIHGLTDDDIAAGMPPADALRMLLKALAGRVLLAHYSAIERDFLSLACKRHFGAGLDVPTVDTFALERRHMERMGTYPRGEDLRLPRVRERYILPAYSSHNALTDALACAELFLAQAAHGKGTTLKAVLER</sequence>
<dbReference type="GO" id="GO:0005829">
    <property type="term" value="C:cytosol"/>
    <property type="evidence" value="ECO:0007669"/>
    <property type="project" value="TreeGrafter"/>
</dbReference>
<dbReference type="AlphaFoldDB" id="A0A364V7H8"/>
<dbReference type="InterPro" id="IPR013520">
    <property type="entry name" value="Ribonucl_H"/>
</dbReference>
<dbReference type="Proteomes" id="UP000251577">
    <property type="component" value="Unassembled WGS sequence"/>
</dbReference>
<dbReference type="PANTHER" id="PTHR30231">
    <property type="entry name" value="DNA POLYMERASE III SUBUNIT EPSILON"/>
    <property type="match status" value="1"/>
</dbReference>
<dbReference type="SMART" id="SM00479">
    <property type="entry name" value="EXOIII"/>
    <property type="match status" value="1"/>
</dbReference>
<reference evidence="5 6" key="1">
    <citation type="journal article" date="2018" name="Syst. Appl. Microbiol.">
        <title>Corynebacterium heidelbergense sp. nov., isolated from the preen glands of Egyptian geese (Alopochen aegyptiacus).</title>
        <authorList>
            <person name="Braun M.S."/>
            <person name="Wang E."/>
            <person name="Zimmermann S."/>
            <person name="Wink M."/>
        </authorList>
    </citation>
    <scope>NUCLEOTIDE SEQUENCE [LARGE SCALE GENOMIC DNA]</scope>
    <source>
        <strain evidence="5 6">647</strain>
    </source>
</reference>
<dbReference type="GO" id="GO:0003676">
    <property type="term" value="F:nucleic acid binding"/>
    <property type="evidence" value="ECO:0007669"/>
    <property type="project" value="InterPro"/>
</dbReference>
<evidence type="ECO:0000259" key="4">
    <source>
        <dbReference type="SMART" id="SM00479"/>
    </source>
</evidence>
<evidence type="ECO:0000313" key="6">
    <source>
        <dbReference type="Proteomes" id="UP000251577"/>
    </source>
</evidence>
<feature type="domain" description="Exonuclease" evidence="4">
    <location>
        <begin position="35"/>
        <end position="221"/>
    </location>
</feature>
<dbReference type="PANTHER" id="PTHR30231:SF4">
    <property type="entry name" value="PROTEIN NEN2"/>
    <property type="match status" value="1"/>
</dbReference>